<name>A0A378W3W6_9MYCO</name>
<proteinExistence type="predicted"/>
<reference evidence="1 2" key="1">
    <citation type="submission" date="2018-06" db="EMBL/GenBank/DDBJ databases">
        <authorList>
            <consortium name="Pathogen Informatics"/>
            <person name="Doyle S."/>
        </authorList>
    </citation>
    <scope>NUCLEOTIDE SEQUENCE [LARGE SCALE GENOMIC DNA]</scope>
    <source>
        <strain evidence="1 2">NCTC4524</strain>
    </source>
</reference>
<accession>A0A378W3W6</accession>
<evidence type="ECO:0000313" key="1">
    <source>
        <dbReference type="EMBL" id="SUA27787.1"/>
    </source>
</evidence>
<organism evidence="1 2">
    <name type="scientific">Mycolicibacterium senegalense</name>
    <dbReference type="NCBI Taxonomy" id="1796"/>
    <lineage>
        <taxon>Bacteria</taxon>
        <taxon>Bacillati</taxon>
        <taxon>Actinomycetota</taxon>
        <taxon>Actinomycetes</taxon>
        <taxon>Mycobacteriales</taxon>
        <taxon>Mycobacteriaceae</taxon>
        <taxon>Mycolicibacterium</taxon>
    </lineage>
</organism>
<evidence type="ECO:0000313" key="2">
    <source>
        <dbReference type="Proteomes" id="UP000254945"/>
    </source>
</evidence>
<dbReference type="RefSeq" id="WP_181821298.1">
    <property type="nucleotide sequence ID" value="NZ_CP081000.1"/>
</dbReference>
<gene>
    <name evidence="1" type="ORF">NCTC4524_03762</name>
</gene>
<sequence length="1107" mass="120675">MSEQATNQKVSPRDLLDIREKSWRPRAEAVSLAAETLDLIPAHRREQALVAFGRELRREGPGPVRERLLRRWPAVHVLATAGVAADHYERGTFWPKLVSVLGMISDPEFQRDWGEAFLENLRKLRMPTFENDGDAGTRYVGRILLHAGMPTYCLKDFFRILAWKRGSAPGLTPEEFVSWAATKAAGSGFANVDMPVQRFVRYGDEFAVDVADRSFELLDAVASGSPLDDVLLPQRFCEVAQELHDRRGIELPSNGGQPAAIRQDVRPRLVLDPYGQGLLLRLPPVGDAPDGRAVWVVALDEDTQQVATESLWPGSTEPAPQTDVAIVKPVRSASVALAGREHLQLPLIVVDDKDPLLAFGEDCELIPRGLPLPAAKVWLLFPGTPDSLRVTGSIPFVAENPLPPCWSGFCLVQVDLSDATTVSAGGSTRTVRKFAAAQIETAPPVHGIRTTTGLPVIAELPRIQIPSSMANADWDVTLHDSSGATIARHRATGALDSNELWDSVPRPLVGTFTVRVRGPWGRGASRAFTVVEGLSASFSPAWRHFVPRGLQTCTAQVRVTEGVELTRDRMDFDERKRDFVLRAGAHSQYRSLVITPPHMTVAYQAEHFVVSPSVRPLSLIREDVRESPGELILDIGADAEPTLHLIANNRVIQKLSPRSGRSGVYRFVLAEIADTLRDYPQASLALSEDGNLVIATIRPRTLFTGVALIGDELHLSDCVSVEGLCAYLFATRAPWRRPACVPVVDGRVKLPAWLVDAGPILVMARIEDPWVPLAVPDWPQAGKSRLVEADGWVTDGTPEENAISAFLAGDDSQPVDVIDFVRLWTVRALLPSLRLGTRMAEISDAIDTEIYANPAAALAALAGSEAQSEAIPSLMVRTGLAWANLADAHENSAPPWTVRGALPAALLSAADSLWSDEEIEAAIGICGDSVTGLLDGNDPHASAGRMDESAELLDREPGLREQFIREAGLVPKGLLSAESRVIASMELLRDRRDPKLEWLVKHAHSVLKEGERLLRVIGDPASQKAFDARCHRERDGGWRVLPTISMAFALAARHAARGHAEANKWVVREQRPWADLAAVAPQLVTIDLIIAELTVGRRAEEEAGGSA</sequence>
<protein>
    <submittedName>
        <fullName evidence="1">Uncharacterized protein</fullName>
    </submittedName>
</protein>
<dbReference type="AlphaFoldDB" id="A0A378W3W6"/>
<dbReference type="Proteomes" id="UP000254945">
    <property type="component" value="Unassembled WGS sequence"/>
</dbReference>
<dbReference type="EMBL" id="UGQQ01000002">
    <property type="protein sequence ID" value="SUA27787.1"/>
    <property type="molecule type" value="Genomic_DNA"/>
</dbReference>